<protein>
    <submittedName>
        <fullName evidence="3">ArsI/CadI family heavy metal resistance metalloenzyme</fullName>
    </submittedName>
</protein>
<feature type="region of interest" description="Disordered" evidence="1">
    <location>
        <begin position="130"/>
        <end position="161"/>
    </location>
</feature>
<dbReference type="InterPro" id="IPR049789">
    <property type="entry name" value="ArsI/CadI-like"/>
</dbReference>
<dbReference type="InterPro" id="IPR029068">
    <property type="entry name" value="Glyas_Bleomycin-R_OHBP_Dase"/>
</dbReference>
<evidence type="ECO:0000313" key="3">
    <source>
        <dbReference type="EMBL" id="GAA4069987.1"/>
    </source>
</evidence>
<reference evidence="4" key="1">
    <citation type="journal article" date="2019" name="Int. J. Syst. Evol. Microbiol.">
        <title>The Global Catalogue of Microorganisms (GCM) 10K type strain sequencing project: providing services to taxonomists for standard genome sequencing and annotation.</title>
        <authorList>
            <consortium name="The Broad Institute Genomics Platform"/>
            <consortium name="The Broad Institute Genome Sequencing Center for Infectious Disease"/>
            <person name="Wu L."/>
            <person name="Ma J."/>
        </authorList>
    </citation>
    <scope>NUCLEOTIDE SEQUENCE [LARGE SCALE GENOMIC DNA]</scope>
    <source>
        <strain evidence="4">JCM 16702</strain>
    </source>
</reference>
<name>A0ABP7VMH8_9ACTN</name>
<dbReference type="Proteomes" id="UP001500683">
    <property type="component" value="Unassembled WGS sequence"/>
</dbReference>
<dbReference type="RefSeq" id="WP_344945956.1">
    <property type="nucleotide sequence ID" value="NZ_BAAAZG010000016.1"/>
</dbReference>
<dbReference type="InterPro" id="IPR052393">
    <property type="entry name" value="Cadmium-induced_rsp"/>
</dbReference>
<accession>A0ABP7VMH8</accession>
<dbReference type="SUPFAM" id="SSF54593">
    <property type="entry name" value="Glyoxalase/Bleomycin resistance protein/Dihydroxybiphenyl dioxygenase"/>
    <property type="match status" value="1"/>
</dbReference>
<sequence length="161" mass="17244">MSRVQLALRVPDLEASVAFYTRLFGAEPAKRRPGYANFAIAEPPLKLVLIEGADEDATRLDHLGVEVEDSGQVTDAAERLKESGLVTLEENDTACCYALQDKVWVTGPGNEPWEVYVVKGDADTLDKAEDSTCCTPQPTDTSSAPAADKAHARTATGADCC</sequence>
<comment type="caution">
    <text evidence="3">The sequence shown here is derived from an EMBL/GenBank/DDBJ whole genome shotgun (WGS) entry which is preliminary data.</text>
</comment>
<dbReference type="InterPro" id="IPR037523">
    <property type="entry name" value="VOC_core"/>
</dbReference>
<dbReference type="EMBL" id="BAAAZG010000016">
    <property type="protein sequence ID" value="GAA4069987.1"/>
    <property type="molecule type" value="Genomic_DNA"/>
</dbReference>
<evidence type="ECO:0000313" key="4">
    <source>
        <dbReference type="Proteomes" id="UP001500683"/>
    </source>
</evidence>
<dbReference type="PANTHER" id="PTHR41294">
    <property type="entry name" value="CADMIUM-INDUCED PROTEIN CADI"/>
    <property type="match status" value="1"/>
</dbReference>
<keyword evidence="4" id="KW-1185">Reference proteome</keyword>
<dbReference type="InterPro" id="IPR004360">
    <property type="entry name" value="Glyas_Fos-R_dOase_dom"/>
</dbReference>
<dbReference type="NCBIfam" id="NF041414">
    <property type="entry name" value="ArsI_CadI_VOC"/>
    <property type="match status" value="1"/>
</dbReference>
<organism evidence="3 4">
    <name type="scientific">Actinomadura miaoliensis</name>
    <dbReference type="NCBI Taxonomy" id="430685"/>
    <lineage>
        <taxon>Bacteria</taxon>
        <taxon>Bacillati</taxon>
        <taxon>Actinomycetota</taxon>
        <taxon>Actinomycetes</taxon>
        <taxon>Streptosporangiales</taxon>
        <taxon>Thermomonosporaceae</taxon>
        <taxon>Actinomadura</taxon>
    </lineage>
</organism>
<dbReference type="Pfam" id="PF00903">
    <property type="entry name" value="Glyoxalase"/>
    <property type="match status" value="1"/>
</dbReference>
<feature type="domain" description="VOC" evidence="2">
    <location>
        <begin position="2"/>
        <end position="118"/>
    </location>
</feature>
<gene>
    <name evidence="3" type="ORF">GCM10022214_26760</name>
</gene>
<feature type="compositionally biased region" description="Polar residues" evidence="1">
    <location>
        <begin position="132"/>
        <end position="144"/>
    </location>
</feature>
<dbReference type="PROSITE" id="PS51819">
    <property type="entry name" value="VOC"/>
    <property type="match status" value="1"/>
</dbReference>
<dbReference type="Gene3D" id="3.10.180.10">
    <property type="entry name" value="2,3-Dihydroxybiphenyl 1,2-Dioxygenase, domain 1"/>
    <property type="match status" value="1"/>
</dbReference>
<proteinExistence type="predicted"/>
<evidence type="ECO:0000256" key="1">
    <source>
        <dbReference type="SAM" id="MobiDB-lite"/>
    </source>
</evidence>
<evidence type="ECO:0000259" key="2">
    <source>
        <dbReference type="PROSITE" id="PS51819"/>
    </source>
</evidence>
<dbReference type="PANTHER" id="PTHR41294:SF1">
    <property type="entry name" value="CADMIUM-INDUCED PROTEIN CADI"/>
    <property type="match status" value="1"/>
</dbReference>